<keyword evidence="1" id="KW-0812">Transmembrane</keyword>
<name>A0A6M3ZMS2_9BURK</name>
<evidence type="ECO:0000313" key="2">
    <source>
        <dbReference type="EMBL" id="QJP99937.1"/>
    </source>
</evidence>
<feature type="transmembrane region" description="Helical" evidence="1">
    <location>
        <begin position="23"/>
        <end position="50"/>
    </location>
</feature>
<dbReference type="Proteomes" id="UP000501648">
    <property type="component" value="Chromosome"/>
</dbReference>
<dbReference type="EMBL" id="CP008956">
    <property type="protein sequence ID" value="QJP99937.1"/>
    <property type="molecule type" value="Genomic_DNA"/>
</dbReference>
<keyword evidence="1" id="KW-0472">Membrane</keyword>
<sequence length="375" mass="42502">MTFVTIPHSHGPYGLMLDVQEPLLASLSLVLLALACYLFWPGVALCYHLVRAGASSLTRPAGLTPSLPASPCAAAEPRTVRKLTLLDAPDHPRRLLSRLARQIKLHARSLLHPHQTRRWLDFWNMTSTHAALAVASPRLLHKIYRPYQSLRLRRPERLEILTSHYDFIIRRGLAPLVLQAAHQHIPIGQFQGKSGDTYEVRLAAMDNLDHEGELILHLYRDEQHLFSTAFTICRQHQGWIVRLGCIQGSRAADSREQIRRATRDMFGLRPKSLMIRLVRAIGAGYGCQRVLLVGNGNRVTNRRGKRDHVHADYDAFWQEIGAARRSDGDYELPCEEALTDINALPSRKRAEARQRLALTQLVAHQVRRMLVRNGS</sequence>
<dbReference type="Pfam" id="PF04393">
    <property type="entry name" value="DUF535"/>
    <property type="match status" value="1"/>
</dbReference>
<gene>
    <name evidence="2" type="ORF">C798_06750</name>
</gene>
<dbReference type="PANTHER" id="PTHR38785">
    <property type="entry name" value="HOMOLOG OF VIRK"/>
    <property type="match status" value="1"/>
</dbReference>
<evidence type="ECO:0000313" key="3">
    <source>
        <dbReference type="Proteomes" id="UP000501648"/>
    </source>
</evidence>
<organism evidence="2 3">
    <name type="scientific">Herbaspirillum rubrisubalbicans Os34</name>
    <dbReference type="NCBI Taxonomy" id="1235827"/>
    <lineage>
        <taxon>Bacteria</taxon>
        <taxon>Pseudomonadati</taxon>
        <taxon>Pseudomonadota</taxon>
        <taxon>Betaproteobacteria</taxon>
        <taxon>Burkholderiales</taxon>
        <taxon>Oxalobacteraceae</taxon>
        <taxon>Herbaspirillum</taxon>
    </lineage>
</organism>
<dbReference type="GO" id="GO:0006974">
    <property type="term" value="P:DNA damage response"/>
    <property type="evidence" value="ECO:0007669"/>
    <property type="project" value="TreeGrafter"/>
</dbReference>
<accession>A0A6M3ZMS2</accession>
<dbReference type="AlphaFoldDB" id="A0A6M3ZMS2"/>
<dbReference type="PANTHER" id="PTHR38785:SF1">
    <property type="entry name" value="HOMOLOG OF VIRK"/>
    <property type="match status" value="1"/>
</dbReference>
<protein>
    <submittedName>
        <fullName evidence="2">DUF535 domain-containing protein</fullName>
    </submittedName>
</protein>
<dbReference type="InterPro" id="IPR007488">
    <property type="entry name" value="DUF535"/>
</dbReference>
<reference evidence="2 3" key="1">
    <citation type="journal article" date="2012" name="J. Bacteriol.">
        <title>Genome sequence of the pathogenic Herbaspirillum seropedicae strain Os34, isolated from rice roots.</title>
        <authorList>
            <person name="Ye W."/>
            <person name="Ye S."/>
            <person name="Liu J."/>
            <person name="Chang S."/>
            <person name="Chen M."/>
            <person name="Zhu B."/>
            <person name="Guo L."/>
            <person name="An Q."/>
        </authorList>
    </citation>
    <scope>NUCLEOTIDE SEQUENCE [LARGE SCALE GENOMIC DNA]</scope>
    <source>
        <strain evidence="2 3">Os34</strain>
    </source>
</reference>
<proteinExistence type="predicted"/>
<dbReference type="RefSeq" id="WP_017453599.1">
    <property type="nucleotide sequence ID" value="NZ_CP008956.1"/>
</dbReference>
<evidence type="ECO:0000256" key="1">
    <source>
        <dbReference type="SAM" id="Phobius"/>
    </source>
</evidence>
<keyword evidence="1" id="KW-1133">Transmembrane helix</keyword>